<sequence>MSSDKRERHGAPQGFAAGKSVMLATNRGVAVSIATNGGFYVTTG</sequence>
<organism evidence="1 2">
    <name type="scientific">Cupriavidus taiwanensis</name>
    <dbReference type="NCBI Taxonomy" id="164546"/>
    <lineage>
        <taxon>Bacteria</taxon>
        <taxon>Pseudomonadati</taxon>
        <taxon>Pseudomonadota</taxon>
        <taxon>Betaproteobacteria</taxon>
        <taxon>Burkholderiales</taxon>
        <taxon>Burkholderiaceae</taxon>
        <taxon>Cupriavidus</taxon>
    </lineage>
</organism>
<protein>
    <submittedName>
        <fullName evidence="1">Uncharacterized protein</fullName>
    </submittedName>
</protein>
<dbReference type="AlphaFoldDB" id="A0A375IXP2"/>
<dbReference type="EMBL" id="OVTA01000001">
    <property type="protein sequence ID" value="SPR95876.1"/>
    <property type="molecule type" value="Genomic_DNA"/>
</dbReference>
<name>A0A375IXP2_9BURK</name>
<evidence type="ECO:0000313" key="2">
    <source>
        <dbReference type="Proteomes" id="UP000256805"/>
    </source>
</evidence>
<proteinExistence type="predicted"/>
<evidence type="ECO:0000313" key="1">
    <source>
        <dbReference type="EMBL" id="SPR95876.1"/>
    </source>
</evidence>
<reference evidence="1 2" key="1">
    <citation type="submission" date="2018-01" db="EMBL/GenBank/DDBJ databases">
        <authorList>
            <person name="Gaut B.S."/>
            <person name="Morton B.R."/>
            <person name="Clegg M.T."/>
            <person name="Duvall M.R."/>
        </authorList>
    </citation>
    <scope>NUCLEOTIDE SEQUENCE [LARGE SCALE GENOMIC DNA]</scope>
    <source>
        <strain evidence="1">Cupriavidus taiwanensis cmp 52</strain>
    </source>
</reference>
<gene>
    <name evidence="1" type="ORF">CBM2634_A10079</name>
</gene>
<accession>A0A375IXP2</accession>
<dbReference type="Proteomes" id="UP000256805">
    <property type="component" value="Unassembled WGS sequence"/>
</dbReference>